<accession>A0ABX6P723</accession>
<protein>
    <submittedName>
        <fullName evidence="1">Uncharacterized protein</fullName>
    </submittedName>
</protein>
<dbReference type="EMBL" id="CP053418">
    <property type="protein sequence ID" value="QJW85279.1"/>
    <property type="molecule type" value="Genomic_DNA"/>
</dbReference>
<gene>
    <name evidence="1" type="ORF">HK414_23455</name>
</gene>
<keyword evidence="2" id="KW-1185">Reference proteome</keyword>
<dbReference type="Proteomes" id="UP000500826">
    <property type="component" value="Chromosome"/>
</dbReference>
<proteinExistence type="predicted"/>
<organism evidence="1 2">
    <name type="scientific">Ramlibacter terrae</name>
    <dbReference type="NCBI Taxonomy" id="2732511"/>
    <lineage>
        <taxon>Bacteria</taxon>
        <taxon>Pseudomonadati</taxon>
        <taxon>Pseudomonadota</taxon>
        <taxon>Betaproteobacteria</taxon>
        <taxon>Burkholderiales</taxon>
        <taxon>Comamonadaceae</taxon>
        <taxon>Ramlibacter</taxon>
    </lineage>
</organism>
<name>A0ABX6P723_9BURK</name>
<evidence type="ECO:0000313" key="2">
    <source>
        <dbReference type="Proteomes" id="UP000500826"/>
    </source>
</evidence>
<evidence type="ECO:0000313" key="1">
    <source>
        <dbReference type="EMBL" id="QJW85279.1"/>
    </source>
</evidence>
<reference evidence="1 2" key="2">
    <citation type="submission" date="2020-05" db="EMBL/GenBank/DDBJ databases">
        <authorList>
            <person name="Khan S.A."/>
            <person name="Jeon C.O."/>
            <person name="Chun B.H."/>
        </authorList>
    </citation>
    <scope>NUCLEOTIDE SEQUENCE [LARGE SCALE GENOMIC DNA]</scope>
    <source>
        <strain evidence="1 2">H242</strain>
    </source>
</reference>
<reference evidence="1 2" key="1">
    <citation type="submission" date="2020-05" db="EMBL/GenBank/DDBJ databases">
        <title>Ramlibacter rhizophilus sp. nov., isolated from rhizosphere soil of national flower Mugunghwa from South Korea.</title>
        <authorList>
            <person name="Zheng-Fei Y."/>
            <person name="Huan T."/>
        </authorList>
    </citation>
    <scope>NUCLEOTIDE SEQUENCE [LARGE SCALE GENOMIC DNA]</scope>
    <source>
        <strain evidence="1 2">H242</strain>
    </source>
</reference>
<sequence length="50" mass="5578">MALHCGYLIWQVQADGTFALAREEENVIDRATAARLQPAQSEQLRAQFGC</sequence>